<protein>
    <submittedName>
        <fullName evidence="2">Nitrogen fixation protein FixH</fullName>
    </submittedName>
</protein>
<dbReference type="RefSeq" id="WP_184264276.1">
    <property type="nucleotide sequence ID" value="NZ_JACIIX010000011.1"/>
</dbReference>
<dbReference type="EMBL" id="JACIIX010000011">
    <property type="protein sequence ID" value="MBB6211466.1"/>
    <property type="molecule type" value="Genomic_DNA"/>
</dbReference>
<keyword evidence="1" id="KW-0812">Transmembrane</keyword>
<dbReference type="InterPro" id="IPR008620">
    <property type="entry name" value="FixH"/>
</dbReference>
<accession>A0A7W9ZHA9</accession>
<dbReference type="Pfam" id="PF05751">
    <property type="entry name" value="FixH"/>
    <property type="match status" value="1"/>
</dbReference>
<keyword evidence="1" id="KW-1133">Transmembrane helix</keyword>
<dbReference type="AlphaFoldDB" id="A0A7W9ZHA9"/>
<evidence type="ECO:0000313" key="3">
    <source>
        <dbReference type="Proteomes" id="UP000544872"/>
    </source>
</evidence>
<keyword evidence="1" id="KW-0472">Membrane</keyword>
<sequence length="175" mass="18851">MAEAQVGQKRRDGWWYPWIFVAGFAVVLSVNAIMIFFATTTFNGLETADPYEKGVAYNKEIAAADAQAALGWSGDFVVTGVRPGDGDGRKAAVRFQVKAADGAPVDGLTVIAELRRPTQAGMDQKVELLPSAPGEYAAVLSVPLPGLWDVRVVSTRAAGTPNQQIFRLNSRLELR</sequence>
<gene>
    <name evidence="2" type="ORF">FHS48_002905</name>
</gene>
<comment type="caution">
    <text evidence="2">The sequence shown here is derived from an EMBL/GenBank/DDBJ whole genome shotgun (WGS) entry which is preliminary data.</text>
</comment>
<organism evidence="2 3">
    <name type="scientific">Novispirillum itersonii</name>
    <name type="common">Aquaspirillum itersonii</name>
    <dbReference type="NCBI Taxonomy" id="189"/>
    <lineage>
        <taxon>Bacteria</taxon>
        <taxon>Pseudomonadati</taxon>
        <taxon>Pseudomonadota</taxon>
        <taxon>Alphaproteobacteria</taxon>
        <taxon>Rhodospirillales</taxon>
        <taxon>Novispirillaceae</taxon>
        <taxon>Novispirillum</taxon>
    </lineage>
</organism>
<proteinExistence type="predicted"/>
<reference evidence="2 3" key="1">
    <citation type="submission" date="2020-08" db="EMBL/GenBank/DDBJ databases">
        <title>Genomic Encyclopedia of Type Strains, Phase IV (KMG-IV): sequencing the most valuable type-strain genomes for metagenomic binning, comparative biology and taxonomic classification.</title>
        <authorList>
            <person name="Goeker M."/>
        </authorList>
    </citation>
    <scope>NUCLEOTIDE SEQUENCE [LARGE SCALE GENOMIC DNA]</scope>
    <source>
        <strain evidence="2 3">DSM 11590</strain>
    </source>
</reference>
<dbReference type="Proteomes" id="UP000544872">
    <property type="component" value="Unassembled WGS sequence"/>
</dbReference>
<name>A0A7W9ZHA9_NOVIT</name>
<feature type="transmembrane region" description="Helical" evidence="1">
    <location>
        <begin position="15"/>
        <end position="37"/>
    </location>
</feature>
<evidence type="ECO:0000256" key="1">
    <source>
        <dbReference type="SAM" id="Phobius"/>
    </source>
</evidence>
<keyword evidence="3" id="KW-1185">Reference proteome</keyword>
<evidence type="ECO:0000313" key="2">
    <source>
        <dbReference type="EMBL" id="MBB6211466.1"/>
    </source>
</evidence>